<dbReference type="SMART" id="SM01130">
    <property type="entry name" value="DHDPS"/>
    <property type="match status" value="1"/>
</dbReference>
<keyword evidence="5" id="KW-1185">Reference proteome</keyword>
<dbReference type="PANTHER" id="PTHR12128:SF66">
    <property type="entry name" value="4-HYDROXY-2-OXOGLUTARATE ALDOLASE, MITOCHONDRIAL"/>
    <property type="match status" value="1"/>
</dbReference>
<evidence type="ECO:0008006" key="6">
    <source>
        <dbReference type="Google" id="ProtNLM"/>
    </source>
</evidence>
<dbReference type="SMR" id="C4QWB7"/>
<proteinExistence type="inferred from homology"/>
<dbReference type="Gene3D" id="3.20.20.70">
    <property type="entry name" value="Aldolase class I"/>
    <property type="match status" value="1"/>
</dbReference>
<dbReference type="InterPro" id="IPR013785">
    <property type="entry name" value="Aldolase_TIM"/>
</dbReference>
<dbReference type="KEGG" id="ppa:PAS_chr1-1_0175"/>
<sequence>MNSVKEDFHIAVPTAFHADESLNIEETLKHIDHSLDQEARFAPDLEILVGVSGIRQKEVLRLAERVERSNAIKAVLLGYPPYLVPSQAEAVCYTEKVLEKLSKPVILYNNPLRTGFDLAVESILHLFDNHQIIGIKEAGDPEKIQAVQKRLDRTVYYYAGGEQDLEKKISLGFNRLSSIAGNVWPQEISNWFFNLLEGKNDDTDKISLLLENLYNDSFLVQLKKLIIATSDVQMGNCRAPLGNLEKE</sequence>
<dbReference type="InterPro" id="IPR002220">
    <property type="entry name" value="DapA-like"/>
</dbReference>
<dbReference type="EMBL" id="FN392319">
    <property type="protein sequence ID" value="CAY67540.1"/>
    <property type="molecule type" value="Genomic_DNA"/>
</dbReference>
<evidence type="ECO:0000256" key="2">
    <source>
        <dbReference type="ARBA" id="ARBA00023239"/>
    </source>
</evidence>
<dbReference type="PANTHER" id="PTHR12128">
    <property type="entry name" value="DIHYDRODIPICOLINATE SYNTHASE"/>
    <property type="match status" value="1"/>
</dbReference>
<dbReference type="GO" id="GO:0008840">
    <property type="term" value="F:4-hydroxy-tetrahydrodipicolinate synthase activity"/>
    <property type="evidence" value="ECO:0007669"/>
    <property type="project" value="TreeGrafter"/>
</dbReference>
<dbReference type="STRING" id="644223.C4QWB7"/>
<reference evidence="4 5" key="1">
    <citation type="journal article" date="2009" name="Nat. Biotechnol.">
        <title>Genome sequence of the recombinant protein production host Pichia pastoris.</title>
        <authorList>
            <person name="De Schutter K."/>
            <person name="Lin Y.C."/>
            <person name="Tiels P."/>
            <person name="Van Hecke A."/>
            <person name="Glinka S."/>
            <person name="Weber-Lehmann J."/>
            <person name="Rouze P."/>
            <person name="Van de Peer Y."/>
            <person name="Callewaert N."/>
        </authorList>
    </citation>
    <scope>NUCLEOTIDE SEQUENCE [LARGE SCALE GENOMIC DNA]</scope>
    <source>
        <strain evidence="5">GS115 / ATCC 20864</strain>
    </source>
</reference>
<evidence type="ECO:0000256" key="1">
    <source>
        <dbReference type="ARBA" id="ARBA00007592"/>
    </source>
</evidence>
<dbReference type="HOGENOM" id="CLU_049343_1_0_1"/>
<keyword evidence="3" id="KW-0704">Schiff base</keyword>
<evidence type="ECO:0000313" key="5">
    <source>
        <dbReference type="Proteomes" id="UP000000314"/>
    </source>
</evidence>
<name>C4QWB7_KOMPG</name>
<dbReference type="OrthoDB" id="191315at2759"/>
<dbReference type="OMA" id="MVGNVYP"/>
<dbReference type="PROSITE" id="PS00666">
    <property type="entry name" value="DHDPS_2"/>
    <property type="match status" value="1"/>
</dbReference>
<dbReference type="Pfam" id="PF00701">
    <property type="entry name" value="DHDPS"/>
    <property type="match status" value="1"/>
</dbReference>
<dbReference type="GeneID" id="8196679"/>
<keyword evidence="2" id="KW-0456">Lyase</keyword>
<gene>
    <name evidence="4" type="ordered locus">PAS_chr1-1_0175</name>
</gene>
<evidence type="ECO:0000256" key="3">
    <source>
        <dbReference type="ARBA" id="ARBA00023270"/>
    </source>
</evidence>
<dbReference type="Proteomes" id="UP000000314">
    <property type="component" value="Chromosome 1"/>
</dbReference>
<dbReference type="GO" id="GO:0044281">
    <property type="term" value="P:small molecule metabolic process"/>
    <property type="evidence" value="ECO:0007669"/>
    <property type="project" value="UniProtKB-ARBA"/>
</dbReference>
<dbReference type="InterPro" id="IPR020625">
    <property type="entry name" value="Schiff_base-form_aldolases_AS"/>
</dbReference>
<dbReference type="RefSeq" id="XP_002489821.1">
    <property type="nucleotide sequence ID" value="XM_002489776.1"/>
</dbReference>
<dbReference type="SUPFAM" id="SSF51569">
    <property type="entry name" value="Aldolase"/>
    <property type="match status" value="1"/>
</dbReference>
<accession>C4QWB7</accession>
<evidence type="ECO:0000313" key="4">
    <source>
        <dbReference type="EMBL" id="CAY67540.1"/>
    </source>
</evidence>
<dbReference type="AlphaFoldDB" id="C4QWB7"/>
<protein>
    <recommendedName>
        <fullName evidence="6">Dihydrodipicolinate synthase</fullName>
    </recommendedName>
</protein>
<comment type="similarity">
    <text evidence="1">Belongs to the DapA family.</text>
</comment>
<dbReference type="InParanoid" id="C4QWB7"/>
<organism evidence="4 5">
    <name type="scientific">Komagataella phaffii (strain GS115 / ATCC 20864)</name>
    <name type="common">Yeast</name>
    <name type="synonym">Pichia pastoris</name>
    <dbReference type="NCBI Taxonomy" id="644223"/>
    <lineage>
        <taxon>Eukaryota</taxon>
        <taxon>Fungi</taxon>
        <taxon>Dikarya</taxon>
        <taxon>Ascomycota</taxon>
        <taxon>Saccharomycotina</taxon>
        <taxon>Pichiomycetes</taxon>
        <taxon>Pichiales</taxon>
        <taxon>Pichiaceae</taxon>
        <taxon>Komagataella</taxon>
    </lineage>
</organism>
<dbReference type="CDD" id="cd00408">
    <property type="entry name" value="DHDPS-like"/>
    <property type="match status" value="1"/>
</dbReference>